<keyword evidence="9" id="KW-0234">DNA repair</keyword>
<dbReference type="PANTHER" id="PTHR11070">
    <property type="entry name" value="UVRD / RECB / PCRA DNA HELICASE FAMILY MEMBER"/>
    <property type="match status" value="1"/>
</dbReference>
<dbReference type="PANTHER" id="PTHR11070:SF67">
    <property type="entry name" value="DNA 3'-5' HELICASE"/>
    <property type="match status" value="1"/>
</dbReference>
<dbReference type="GO" id="GO:0004527">
    <property type="term" value="F:exonuclease activity"/>
    <property type="evidence" value="ECO:0007669"/>
    <property type="project" value="UniProtKB-KW"/>
</dbReference>
<dbReference type="InterPro" id="IPR027417">
    <property type="entry name" value="P-loop_NTPase"/>
</dbReference>
<evidence type="ECO:0000256" key="5">
    <source>
        <dbReference type="ARBA" id="ARBA00022806"/>
    </source>
</evidence>
<dbReference type="GO" id="GO:0000725">
    <property type="term" value="P:recombinational repair"/>
    <property type="evidence" value="ECO:0007669"/>
    <property type="project" value="TreeGrafter"/>
</dbReference>
<comment type="catalytic activity">
    <reaction evidence="11">
        <text>Couples ATP hydrolysis with the unwinding of duplex DNA by translocating in the 3'-5' direction.</text>
        <dbReference type="EC" id="5.6.2.4"/>
    </reaction>
</comment>
<dbReference type="Pfam" id="PF13361">
    <property type="entry name" value="UvrD_C"/>
    <property type="match status" value="2"/>
</dbReference>
<dbReference type="AlphaFoldDB" id="A0A3B1DTS5"/>
<evidence type="ECO:0000256" key="3">
    <source>
        <dbReference type="ARBA" id="ARBA00022763"/>
    </source>
</evidence>
<dbReference type="InterPro" id="IPR000212">
    <property type="entry name" value="DNA_helicase_UvrD/REP"/>
</dbReference>
<keyword evidence="10" id="KW-0413">Isomerase</keyword>
<gene>
    <name evidence="15" type="ORF">MNB_ARC-1_1259</name>
</gene>
<keyword evidence="4" id="KW-0378">Hydrolase</keyword>
<keyword evidence="8" id="KW-0238">DNA-binding</keyword>
<evidence type="ECO:0000256" key="8">
    <source>
        <dbReference type="ARBA" id="ARBA00023125"/>
    </source>
</evidence>
<name>A0A3B1DTS5_9ZZZZ</name>
<dbReference type="GO" id="GO:0043138">
    <property type="term" value="F:3'-5' DNA helicase activity"/>
    <property type="evidence" value="ECO:0007669"/>
    <property type="project" value="UniProtKB-EC"/>
</dbReference>
<accession>A0A3B1DTS5</accession>
<protein>
    <recommendedName>
        <fullName evidence="12">DNA 3'-5' helicase</fullName>
        <ecNumber evidence="12">5.6.2.4</ecNumber>
    </recommendedName>
</protein>
<dbReference type="InterPro" id="IPR014016">
    <property type="entry name" value="UvrD-like_ATP-bd"/>
</dbReference>
<dbReference type="Pfam" id="PF00580">
    <property type="entry name" value="UvrD-helicase"/>
    <property type="match status" value="1"/>
</dbReference>
<reference evidence="15" key="1">
    <citation type="submission" date="2018-10" db="EMBL/GenBank/DDBJ databases">
        <authorList>
            <person name="Aoki K."/>
        </authorList>
    </citation>
    <scope>NUCLEOTIDE SEQUENCE</scope>
</reference>
<organism evidence="15">
    <name type="scientific">hydrothermal vent metagenome</name>
    <dbReference type="NCBI Taxonomy" id="652676"/>
    <lineage>
        <taxon>unclassified sequences</taxon>
        <taxon>metagenomes</taxon>
        <taxon>ecological metagenomes</taxon>
    </lineage>
</organism>
<evidence type="ECO:0000256" key="10">
    <source>
        <dbReference type="ARBA" id="ARBA00023235"/>
    </source>
</evidence>
<keyword evidence="1" id="KW-0540">Nuclease</keyword>
<keyword evidence="6" id="KW-0269">Exonuclease</keyword>
<evidence type="ECO:0000256" key="13">
    <source>
        <dbReference type="ARBA" id="ARBA00048988"/>
    </source>
</evidence>
<keyword evidence="2" id="KW-0547">Nucleotide-binding</keyword>
<dbReference type="SUPFAM" id="SSF52540">
    <property type="entry name" value="P-loop containing nucleoside triphosphate hydrolases"/>
    <property type="match status" value="1"/>
</dbReference>
<keyword evidence="7" id="KW-0067">ATP-binding</keyword>
<dbReference type="EC" id="5.6.2.4" evidence="12"/>
<dbReference type="GO" id="GO:0005524">
    <property type="term" value="F:ATP binding"/>
    <property type="evidence" value="ECO:0007669"/>
    <property type="project" value="UniProtKB-KW"/>
</dbReference>
<evidence type="ECO:0000256" key="2">
    <source>
        <dbReference type="ARBA" id="ARBA00022741"/>
    </source>
</evidence>
<dbReference type="InterPro" id="IPR011604">
    <property type="entry name" value="PDDEXK-like_dom_sf"/>
</dbReference>
<keyword evidence="3" id="KW-0227">DNA damage</keyword>
<sequence>MLKKYLACKAGAGSGKTFALTIRYISLLLLDVNPKEILTLTFTNKAVASMNNKISTTIFTLGDDDIIIDAISKQTNLTKKQIIDKKNTIIGKFTSTTPSIYTIDKFVNKILRQFSGYANINDDFNIETNNEELLLYKFLLSLDKNNFDTLIDFAFIQNKKLHSIMELFNTLNNKNEQYPTISSLNIDLEVITSKILDDAKQIKVFIDSSSLSNSAKNSVDFNDITSLFEKGKTWLSKNNLNEFSYFKKAAMPDKIKAAFDRMKLNISYYYKAQENITLNNLFNIFNNFKKFRSQYNKNKNSLEFNDITNIVYELLSKHIDKDFLYFRLDSHYTNILIDEFQDTSILQYKILEPLVIEIMSGDSDKLKTFFYVGDTKQSIYRFRGGMKELFDAVVDQFSKKIEVEILDTNFRSSKNIVNFVNKNFNSLPNYEYYSQKVKSNTDGLVQVIDFEITEDEPYTQISNKISDLINQGIDINNIAILTYTNLDVLDIYFYLKSIFPKLKITTEITSKLVQEQNVQAIINTIKYLYFKEDIYLANFNALTGEDFFKTWTKDIPFININMGKLIKDIAYNFNIMNDNVIKFIELANSYNNIIDFIYDIDIIDASRVFSDQNGIQILTIFKSKGLEFESVIVLDRIRKKNHDKSSLLFEYNSTNLKHIYLKNKNRESFDKDYKNAIDKEKKLYIDDELNTLYVALTRAKNNMFIFKKNKNSVFDLLGDNCSIQDIGELNTKNNTTNHDKRIVKLDYEPLYLGQQNKKVKNNLVDNYNTRQRYFGIATHYCLEMISDFNIASLDKSIKITKNKFSFILKDECFDDIYNRIQRLIENKIFQNIISGAELFKEQALMFEKKVKILDLLVKKNDHYLICDYKTTVSINDEHKEQVSFYKKAVLNITQSNHIESFIIYLNKNDINIISV</sequence>
<evidence type="ECO:0000313" key="15">
    <source>
        <dbReference type="EMBL" id="VAY87987.1"/>
    </source>
</evidence>
<dbReference type="GO" id="GO:0005829">
    <property type="term" value="C:cytosol"/>
    <property type="evidence" value="ECO:0007669"/>
    <property type="project" value="TreeGrafter"/>
</dbReference>
<comment type="catalytic activity">
    <reaction evidence="13">
        <text>ATP + H2O = ADP + phosphate + H(+)</text>
        <dbReference type="Rhea" id="RHEA:13065"/>
        <dbReference type="ChEBI" id="CHEBI:15377"/>
        <dbReference type="ChEBI" id="CHEBI:15378"/>
        <dbReference type="ChEBI" id="CHEBI:30616"/>
        <dbReference type="ChEBI" id="CHEBI:43474"/>
        <dbReference type="ChEBI" id="CHEBI:456216"/>
        <dbReference type="EC" id="5.6.2.4"/>
    </reaction>
</comment>
<evidence type="ECO:0000256" key="4">
    <source>
        <dbReference type="ARBA" id="ARBA00022801"/>
    </source>
</evidence>
<evidence type="ECO:0000256" key="6">
    <source>
        <dbReference type="ARBA" id="ARBA00022839"/>
    </source>
</evidence>
<evidence type="ECO:0000256" key="7">
    <source>
        <dbReference type="ARBA" id="ARBA00022840"/>
    </source>
</evidence>
<evidence type="ECO:0000256" key="1">
    <source>
        <dbReference type="ARBA" id="ARBA00022722"/>
    </source>
</evidence>
<dbReference type="EMBL" id="UOYO01000040">
    <property type="protein sequence ID" value="VAY87987.1"/>
    <property type="molecule type" value="Genomic_DNA"/>
</dbReference>
<dbReference type="GO" id="GO:0003677">
    <property type="term" value="F:DNA binding"/>
    <property type="evidence" value="ECO:0007669"/>
    <property type="project" value="UniProtKB-KW"/>
</dbReference>
<dbReference type="PROSITE" id="PS51198">
    <property type="entry name" value="UVRD_HELICASE_ATP_BIND"/>
    <property type="match status" value="1"/>
</dbReference>
<dbReference type="NCBIfam" id="NF010485">
    <property type="entry name" value="PRK13909.1-2"/>
    <property type="match status" value="1"/>
</dbReference>
<evidence type="ECO:0000256" key="12">
    <source>
        <dbReference type="ARBA" id="ARBA00034808"/>
    </source>
</evidence>
<feature type="domain" description="UvrD-like helicase ATP-binding" evidence="14">
    <location>
        <begin position="1"/>
        <end position="413"/>
    </location>
</feature>
<dbReference type="Gene3D" id="3.40.50.300">
    <property type="entry name" value="P-loop containing nucleotide triphosphate hydrolases"/>
    <property type="match status" value="4"/>
</dbReference>
<keyword evidence="5 15" id="KW-0347">Helicase</keyword>
<evidence type="ECO:0000259" key="14">
    <source>
        <dbReference type="PROSITE" id="PS51198"/>
    </source>
</evidence>
<evidence type="ECO:0000256" key="9">
    <source>
        <dbReference type="ARBA" id="ARBA00023204"/>
    </source>
</evidence>
<proteinExistence type="predicted"/>
<dbReference type="InterPro" id="IPR014017">
    <property type="entry name" value="DNA_helicase_UvrD-like_C"/>
</dbReference>
<dbReference type="Gene3D" id="3.90.320.10">
    <property type="match status" value="1"/>
</dbReference>
<evidence type="ECO:0000256" key="11">
    <source>
        <dbReference type="ARBA" id="ARBA00034617"/>
    </source>
</evidence>